<evidence type="ECO:0000256" key="2">
    <source>
        <dbReference type="ARBA" id="ARBA00009083"/>
    </source>
</evidence>
<evidence type="ECO:0000256" key="3">
    <source>
        <dbReference type="ARBA" id="ARBA00022980"/>
    </source>
</evidence>
<dbReference type="HAMAP" id="MF_00537">
    <property type="entry name" value="Ribosomal_uS14_1"/>
    <property type="match status" value="1"/>
</dbReference>
<evidence type="ECO:0000256" key="1">
    <source>
        <dbReference type="ARBA" id="ARBA00003686"/>
    </source>
</evidence>
<dbReference type="PANTHER" id="PTHR19836:SF19">
    <property type="entry name" value="SMALL RIBOSOMAL SUBUNIT PROTEIN US14M"/>
    <property type="match status" value="1"/>
</dbReference>
<dbReference type="GO" id="GO:0005737">
    <property type="term" value="C:cytoplasm"/>
    <property type="evidence" value="ECO:0007669"/>
    <property type="project" value="UniProtKB-ARBA"/>
</dbReference>
<keyword evidence="7" id="KW-0694">RNA-binding</keyword>
<gene>
    <name evidence="7 8" type="primary">rpsN</name>
    <name evidence="8" type="ORF">Cop2CBH44_20930</name>
</gene>
<dbReference type="Pfam" id="PF00253">
    <property type="entry name" value="Ribosomal_S14"/>
    <property type="match status" value="1"/>
</dbReference>
<dbReference type="GO" id="GO:0015935">
    <property type="term" value="C:small ribosomal subunit"/>
    <property type="evidence" value="ECO:0007669"/>
    <property type="project" value="TreeGrafter"/>
</dbReference>
<dbReference type="InterPro" id="IPR018271">
    <property type="entry name" value="Ribosomal_uS14_CS"/>
</dbReference>
<comment type="subunit">
    <text evidence="6 7">Part of the 30S ribosomal subunit. Contacts proteins S3 and S10.</text>
</comment>
<dbReference type="InterPro" id="IPR001209">
    <property type="entry name" value="Ribosomal_uS14"/>
</dbReference>
<evidence type="ECO:0000256" key="6">
    <source>
        <dbReference type="ARBA" id="ARBA00047110"/>
    </source>
</evidence>
<dbReference type="Gene3D" id="4.10.830.10">
    <property type="entry name" value="30s Ribosomal Protein S14, Chain N"/>
    <property type="match status" value="1"/>
</dbReference>
<protein>
    <recommendedName>
        <fullName evidence="5 7">Small ribosomal subunit protein uS14</fullName>
    </recommendedName>
</protein>
<keyword evidence="3 7" id="KW-0689">Ribosomal protein</keyword>
<evidence type="ECO:0000256" key="5">
    <source>
        <dbReference type="ARBA" id="ARBA00035167"/>
    </source>
</evidence>
<accession>A0A7G1HVZ5</accession>
<dbReference type="Proteomes" id="UP000594042">
    <property type="component" value="Chromosome"/>
</dbReference>
<dbReference type="SUPFAM" id="SSF57716">
    <property type="entry name" value="Glucocorticoid receptor-like (DNA-binding domain)"/>
    <property type="match status" value="1"/>
</dbReference>
<proteinExistence type="inferred from homology"/>
<dbReference type="GO" id="GO:0003735">
    <property type="term" value="F:structural constituent of ribosome"/>
    <property type="evidence" value="ECO:0007669"/>
    <property type="project" value="InterPro"/>
</dbReference>
<evidence type="ECO:0000313" key="8">
    <source>
        <dbReference type="EMBL" id="BCI63740.1"/>
    </source>
</evidence>
<keyword evidence="7" id="KW-0699">rRNA-binding</keyword>
<dbReference type="PROSITE" id="PS00527">
    <property type="entry name" value="RIBOSOMAL_S14"/>
    <property type="match status" value="1"/>
</dbReference>
<dbReference type="InterPro" id="IPR043140">
    <property type="entry name" value="Ribosomal_uS14_sf"/>
</dbReference>
<keyword evidence="4 7" id="KW-0687">Ribonucleoprotein</keyword>
<evidence type="ECO:0000256" key="7">
    <source>
        <dbReference type="HAMAP-Rule" id="MF_00537"/>
    </source>
</evidence>
<dbReference type="GO" id="GO:0006412">
    <property type="term" value="P:translation"/>
    <property type="evidence" value="ECO:0007669"/>
    <property type="project" value="UniProtKB-UniRule"/>
</dbReference>
<sequence length="89" mass="9991">MAKESMKAREVKRAKLVAKYAAKRAQYLAEGNYVALQSLPKNASPVRLHNRCKLTGRPKGYIRQFGISRIQFREMASAGLIPGVKKASW</sequence>
<evidence type="ECO:0000313" key="9">
    <source>
        <dbReference type="Proteomes" id="UP000594042"/>
    </source>
</evidence>
<dbReference type="GO" id="GO:0019843">
    <property type="term" value="F:rRNA binding"/>
    <property type="evidence" value="ECO:0007669"/>
    <property type="project" value="UniProtKB-UniRule"/>
</dbReference>
<name>A0A7G1HVZ5_9BACT</name>
<organism evidence="8 9">
    <name type="scientific">Coprobacter secundus subsp. similis</name>
    <dbReference type="NCBI Taxonomy" id="2751153"/>
    <lineage>
        <taxon>Bacteria</taxon>
        <taxon>Pseudomonadati</taxon>
        <taxon>Bacteroidota</taxon>
        <taxon>Bacteroidia</taxon>
        <taxon>Bacteroidales</taxon>
        <taxon>Barnesiellaceae</taxon>
        <taxon>Coprobacter</taxon>
    </lineage>
</organism>
<dbReference type="InterPro" id="IPR023036">
    <property type="entry name" value="Ribosomal_uS14_bac/plastid"/>
</dbReference>
<keyword evidence="9" id="KW-1185">Reference proteome</keyword>
<evidence type="ECO:0000256" key="4">
    <source>
        <dbReference type="ARBA" id="ARBA00023274"/>
    </source>
</evidence>
<reference evidence="9" key="1">
    <citation type="submission" date="2020-07" db="EMBL/GenBank/DDBJ databases">
        <title>Complete genome sequencing of Coprobacter sp. strain 2CBH44.</title>
        <authorList>
            <person name="Sakamoto M."/>
            <person name="Murakami T."/>
            <person name="Mori H."/>
        </authorList>
    </citation>
    <scope>NUCLEOTIDE SEQUENCE [LARGE SCALE GENOMIC DNA]</scope>
    <source>
        <strain evidence="9">2CBH44</strain>
    </source>
</reference>
<dbReference type="RefSeq" id="WP_021929230.1">
    <property type="nucleotide sequence ID" value="NZ_AP023322.1"/>
</dbReference>
<dbReference type="AlphaFoldDB" id="A0A7G1HVZ5"/>
<comment type="function">
    <text evidence="1 7">Binds 16S rRNA, required for the assembly of 30S particles and may also be responsible for determining the conformation of the 16S rRNA at the A site.</text>
</comment>
<comment type="similarity">
    <text evidence="2 7">Belongs to the universal ribosomal protein uS14 family.</text>
</comment>
<dbReference type="NCBIfam" id="NF006477">
    <property type="entry name" value="PRK08881.1"/>
    <property type="match status" value="1"/>
</dbReference>
<dbReference type="PANTHER" id="PTHR19836">
    <property type="entry name" value="30S RIBOSOMAL PROTEIN S14"/>
    <property type="match status" value="1"/>
</dbReference>
<dbReference type="KEGG" id="copr:Cop2CBH44_20930"/>
<dbReference type="EMBL" id="AP023322">
    <property type="protein sequence ID" value="BCI63740.1"/>
    <property type="molecule type" value="Genomic_DNA"/>
</dbReference>